<dbReference type="PANTHER" id="PTHR10366:SF404">
    <property type="entry name" value="CINNAMOYL-COA REDUCTASE 1"/>
    <property type="match status" value="1"/>
</dbReference>
<evidence type="ECO:0000313" key="2">
    <source>
        <dbReference type="EMBL" id="KAJ4758674.1"/>
    </source>
</evidence>
<protein>
    <submittedName>
        <fullName evidence="2">NAD(P)-binding Rossmann-fold superfamily protein</fullName>
    </submittedName>
</protein>
<reference evidence="2" key="1">
    <citation type="submission" date="2022-08" db="EMBL/GenBank/DDBJ databases">
        <authorList>
            <person name="Marques A."/>
        </authorList>
    </citation>
    <scope>NUCLEOTIDE SEQUENCE</scope>
    <source>
        <strain evidence="2">RhyPub2mFocal</strain>
        <tissue evidence="2">Leaves</tissue>
    </source>
</reference>
<organism evidence="2 3">
    <name type="scientific">Rhynchospora pubera</name>
    <dbReference type="NCBI Taxonomy" id="906938"/>
    <lineage>
        <taxon>Eukaryota</taxon>
        <taxon>Viridiplantae</taxon>
        <taxon>Streptophyta</taxon>
        <taxon>Embryophyta</taxon>
        <taxon>Tracheophyta</taxon>
        <taxon>Spermatophyta</taxon>
        <taxon>Magnoliopsida</taxon>
        <taxon>Liliopsida</taxon>
        <taxon>Poales</taxon>
        <taxon>Cyperaceae</taxon>
        <taxon>Cyperoideae</taxon>
        <taxon>Rhynchosporeae</taxon>
        <taxon>Rhynchospora</taxon>
    </lineage>
</organism>
<dbReference type="InterPro" id="IPR050425">
    <property type="entry name" value="NAD(P)_dehydrat-like"/>
</dbReference>
<proteinExistence type="predicted"/>
<dbReference type="PANTHER" id="PTHR10366">
    <property type="entry name" value="NAD DEPENDENT EPIMERASE/DEHYDRATASE"/>
    <property type="match status" value="1"/>
</dbReference>
<dbReference type="InterPro" id="IPR036291">
    <property type="entry name" value="NAD(P)-bd_dom_sf"/>
</dbReference>
<accession>A0AAV8CSQ6</accession>
<comment type="caution">
    <text evidence="2">The sequence shown here is derived from an EMBL/GenBank/DDBJ whole genome shotgun (WGS) entry which is preliminary data.</text>
</comment>
<evidence type="ECO:0000256" key="1">
    <source>
        <dbReference type="ARBA" id="ARBA00023002"/>
    </source>
</evidence>
<name>A0AAV8CSQ6_9POAL</name>
<dbReference type="EMBL" id="JAMFTS010000004">
    <property type="protein sequence ID" value="KAJ4758674.1"/>
    <property type="molecule type" value="Genomic_DNA"/>
</dbReference>
<dbReference type="Proteomes" id="UP001140206">
    <property type="component" value="Chromosome 4"/>
</dbReference>
<keyword evidence="1" id="KW-0560">Oxidoreductase</keyword>
<evidence type="ECO:0000313" key="3">
    <source>
        <dbReference type="Proteomes" id="UP001140206"/>
    </source>
</evidence>
<dbReference type="SUPFAM" id="SSF51735">
    <property type="entry name" value="NAD(P)-binding Rossmann-fold domains"/>
    <property type="match status" value="1"/>
</dbReference>
<dbReference type="Gene3D" id="3.40.50.720">
    <property type="entry name" value="NAD(P)-binding Rossmann-like Domain"/>
    <property type="match status" value="1"/>
</dbReference>
<dbReference type="GO" id="GO:0016616">
    <property type="term" value="F:oxidoreductase activity, acting on the CH-OH group of donors, NAD or NADP as acceptor"/>
    <property type="evidence" value="ECO:0007669"/>
    <property type="project" value="TreeGrafter"/>
</dbReference>
<keyword evidence="3" id="KW-1185">Reference proteome</keyword>
<sequence>MTEAKKRGVQLLVVLPPVTLGPALSKGLHLTAIHLARYMTATKKTIPNAVASYIDVRDFAWAHELVYKSPEVSGRYLCIGYVMHQLELINLLKELFPHYPYSKRDEDDETPMVKSYEFSNQRIKDLGLRFTAIKETLTDTVISLQEKGHLPIYTSS</sequence>
<dbReference type="AlphaFoldDB" id="A0AAV8CSQ6"/>
<gene>
    <name evidence="2" type="ORF">LUZ62_069049</name>
</gene>